<evidence type="ECO:0000313" key="1">
    <source>
        <dbReference type="EMBL" id="TNN77454.1"/>
    </source>
</evidence>
<sequence length="267" mass="29575">MATGLRDNEYTRLTWRYLDIGWELCGGSLWQPGGHSDRLCTRCPWYGYHHCPSWGCGLDFGGHLAQGWFCALRLPASGHASWGGHLCYHHERGSLTPCDCNCRGGGLVEMSNWDDFRVELAAAAEREADDVRGVLLPAGVQGIGYGVSGLRKNLLDHGPVGAHADPLTELGGHMNHNTLTLQRPPTAFLLRPPALQLSLQRSQLKETSLFVQQGVLESLAARDNICILVPNRFLPIALFSYHVTSLAQQWSRGRWKNALQSGFRFDT</sequence>
<evidence type="ECO:0000313" key="2">
    <source>
        <dbReference type="Proteomes" id="UP000314294"/>
    </source>
</evidence>
<proteinExistence type="predicted"/>
<keyword evidence="2" id="KW-1185">Reference proteome</keyword>
<accession>A0A4Z2IJ39</accession>
<comment type="caution">
    <text evidence="1">The sequence shown here is derived from an EMBL/GenBank/DDBJ whole genome shotgun (WGS) entry which is preliminary data.</text>
</comment>
<dbReference type="Proteomes" id="UP000314294">
    <property type="component" value="Unassembled WGS sequence"/>
</dbReference>
<organism evidence="1 2">
    <name type="scientific">Liparis tanakae</name>
    <name type="common">Tanaka's snailfish</name>
    <dbReference type="NCBI Taxonomy" id="230148"/>
    <lineage>
        <taxon>Eukaryota</taxon>
        <taxon>Metazoa</taxon>
        <taxon>Chordata</taxon>
        <taxon>Craniata</taxon>
        <taxon>Vertebrata</taxon>
        <taxon>Euteleostomi</taxon>
        <taxon>Actinopterygii</taxon>
        <taxon>Neopterygii</taxon>
        <taxon>Teleostei</taxon>
        <taxon>Neoteleostei</taxon>
        <taxon>Acanthomorphata</taxon>
        <taxon>Eupercaria</taxon>
        <taxon>Perciformes</taxon>
        <taxon>Cottioidei</taxon>
        <taxon>Cottales</taxon>
        <taxon>Liparidae</taxon>
        <taxon>Liparis</taxon>
    </lineage>
</organism>
<gene>
    <name evidence="1" type="ORF">EYF80_012268</name>
</gene>
<dbReference type="EMBL" id="SRLO01000082">
    <property type="protein sequence ID" value="TNN77454.1"/>
    <property type="molecule type" value="Genomic_DNA"/>
</dbReference>
<protein>
    <submittedName>
        <fullName evidence="1">Uncharacterized protein</fullName>
    </submittedName>
</protein>
<name>A0A4Z2IJ39_9TELE</name>
<reference evidence="1 2" key="1">
    <citation type="submission" date="2019-03" db="EMBL/GenBank/DDBJ databases">
        <title>First draft genome of Liparis tanakae, snailfish: a comprehensive survey of snailfish specific genes.</title>
        <authorList>
            <person name="Kim W."/>
            <person name="Song I."/>
            <person name="Jeong J.-H."/>
            <person name="Kim D."/>
            <person name="Kim S."/>
            <person name="Ryu S."/>
            <person name="Song J.Y."/>
            <person name="Lee S.K."/>
        </authorList>
    </citation>
    <scope>NUCLEOTIDE SEQUENCE [LARGE SCALE GENOMIC DNA]</scope>
    <source>
        <tissue evidence="1">Muscle</tissue>
    </source>
</reference>
<dbReference type="AlphaFoldDB" id="A0A4Z2IJ39"/>